<organism evidence="2 3">
    <name type="scientific">Brachyspira hampsonii</name>
    <dbReference type="NCBI Taxonomy" id="1287055"/>
    <lineage>
        <taxon>Bacteria</taxon>
        <taxon>Pseudomonadati</taxon>
        <taxon>Spirochaetota</taxon>
        <taxon>Spirochaetia</taxon>
        <taxon>Brachyspirales</taxon>
        <taxon>Brachyspiraceae</taxon>
        <taxon>Brachyspira</taxon>
    </lineage>
</organism>
<sequence length="174" mass="20215">MNDNFIKQLKKDETITLSDSQTKVFIYALDDIYIITVDKGIISDNIKKCDYLAYRKYDKTCFIELKGKKIDEAYNQIISSVYYISSSEDLSFLINDVKILYAYIISKENNRIPKGSNSKERKLANILYKKSKEKSKINNYLDLVKYVKTVSNNDKRESSDENNLICSSKNPLKL</sequence>
<accession>A0A1E5NH71</accession>
<feature type="region of interest" description="Disordered" evidence="1">
    <location>
        <begin position="154"/>
        <end position="174"/>
    </location>
</feature>
<evidence type="ECO:0000256" key="1">
    <source>
        <dbReference type="SAM" id="MobiDB-lite"/>
    </source>
</evidence>
<dbReference type="EMBL" id="MDCO01000006">
    <property type="protein sequence ID" value="OEJ15503.1"/>
    <property type="molecule type" value="Genomic_DNA"/>
</dbReference>
<protein>
    <submittedName>
        <fullName evidence="2">Uncharacterized protein</fullName>
    </submittedName>
</protein>
<evidence type="ECO:0000313" key="3">
    <source>
        <dbReference type="Proteomes" id="UP000095247"/>
    </source>
</evidence>
<reference evidence="2 3" key="1">
    <citation type="submission" date="2016-08" db="EMBL/GenBank/DDBJ databases">
        <title>Characterization and recognition of Brachyspira hampsonii sp. nov., a novel intestinal spirochete that is pathogenic to pigs.</title>
        <authorList>
            <person name="Mirajkar N."/>
            <person name="La T."/>
            <person name="Phillips N."/>
            <person name="Hampson D."/>
            <person name="Gebhart C."/>
        </authorList>
    </citation>
    <scope>NUCLEOTIDE SEQUENCE [LARGE SCALE GENOMIC DNA]</scope>
    <source>
        <strain evidence="2 3">P280/1</strain>
    </source>
</reference>
<evidence type="ECO:0000313" key="2">
    <source>
        <dbReference type="EMBL" id="OEJ15503.1"/>
    </source>
</evidence>
<proteinExistence type="predicted"/>
<name>A0A1E5NH71_9SPIR</name>
<gene>
    <name evidence="2" type="ORF">BFL38_13235</name>
</gene>
<dbReference type="Proteomes" id="UP000095247">
    <property type="component" value="Unassembled WGS sequence"/>
</dbReference>
<comment type="caution">
    <text evidence="2">The sequence shown here is derived from an EMBL/GenBank/DDBJ whole genome shotgun (WGS) entry which is preliminary data.</text>
</comment>
<dbReference type="AlphaFoldDB" id="A0A1E5NH71"/>
<feature type="compositionally biased region" description="Polar residues" evidence="1">
    <location>
        <begin position="161"/>
        <end position="174"/>
    </location>
</feature>